<evidence type="ECO:0000256" key="6">
    <source>
        <dbReference type="SAM" id="MobiDB-lite"/>
    </source>
</evidence>
<sequence>MKQGLVCRIKPGRRETRAEGDTVGRAGDAGRMNASDAEALPDEQADPSVPTVGVEEEFFVVGAGSRTVEPAAGRVVARAATTMGDDVSGEFTDFQIETRTPPCTSVPRLHQELLRLRSGIARAAAAEGLEVCPSGTPVLRPPGSTPHIGTHPRYQAGVDLFRSMMDDYVINALHIHAHLPDRDLAVQVSNHLRPWLPLLVEMSANSPFCDGRDTGYASWRSVIRLRFPALGPPPYAKSFEDYSRHAAAMAEAGGMSFADLPFWDIRPHPHLPTLEVRCMDVPADPADSAALAAITRALVVTSAHTVSRGEAAPHPSAELLRCAYWHATRDGWSGHGPDALTGQILPAPARGARLLEHIRPALEEHGDTGTVAAFLRRLADRGSGAHRQRAASRSPGGLAAVVDDLTVPHPEPGQGGEADRVAKPDFM</sequence>
<dbReference type="NCBIfam" id="TIGR02050">
    <property type="entry name" value="gshA_cyan_rel"/>
    <property type="match status" value="1"/>
</dbReference>
<evidence type="ECO:0000256" key="5">
    <source>
        <dbReference type="HAMAP-Rule" id="MF_01609"/>
    </source>
</evidence>
<keyword evidence="3 5" id="KW-0067">ATP-binding</keyword>
<dbReference type="InterPro" id="IPR011793">
    <property type="entry name" value="YbdK"/>
</dbReference>
<comment type="function">
    <text evidence="5">ATP-dependent carboxylate-amine ligase which exhibits weak glutamate--cysteine ligase activity.</text>
</comment>
<accession>A0ABQ3ERX0</accession>
<feature type="compositionally biased region" description="Basic and acidic residues" evidence="6">
    <location>
        <begin position="12"/>
        <end position="22"/>
    </location>
</feature>
<dbReference type="InterPro" id="IPR050141">
    <property type="entry name" value="GCL_type2/YbdK_subfam"/>
</dbReference>
<gene>
    <name evidence="7" type="ORF">GCM10010347_20440</name>
</gene>
<dbReference type="Gene3D" id="3.30.590.20">
    <property type="match status" value="1"/>
</dbReference>
<feature type="region of interest" description="Disordered" evidence="6">
    <location>
        <begin position="1"/>
        <end position="49"/>
    </location>
</feature>
<comment type="catalytic activity">
    <reaction evidence="4 5">
        <text>L-cysteine + L-glutamate + ATP = gamma-L-glutamyl-L-cysteine + ADP + phosphate + H(+)</text>
        <dbReference type="Rhea" id="RHEA:13285"/>
        <dbReference type="ChEBI" id="CHEBI:15378"/>
        <dbReference type="ChEBI" id="CHEBI:29985"/>
        <dbReference type="ChEBI" id="CHEBI:30616"/>
        <dbReference type="ChEBI" id="CHEBI:35235"/>
        <dbReference type="ChEBI" id="CHEBI:43474"/>
        <dbReference type="ChEBI" id="CHEBI:58173"/>
        <dbReference type="ChEBI" id="CHEBI:456216"/>
        <dbReference type="EC" id="6.3.2.2"/>
    </reaction>
</comment>
<dbReference type="Pfam" id="PF04107">
    <property type="entry name" value="GCS2"/>
    <property type="match status" value="1"/>
</dbReference>
<feature type="compositionally biased region" description="Basic and acidic residues" evidence="6">
    <location>
        <begin position="417"/>
        <end position="427"/>
    </location>
</feature>
<reference evidence="8" key="1">
    <citation type="journal article" date="2019" name="Int. J. Syst. Evol. Microbiol.">
        <title>The Global Catalogue of Microorganisms (GCM) 10K type strain sequencing project: providing services to taxonomists for standard genome sequencing and annotation.</title>
        <authorList>
            <consortium name="The Broad Institute Genomics Platform"/>
            <consortium name="The Broad Institute Genome Sequencing Center for Infectious Disease"/>
            <person name="Wu L."/>
            <person name="Ma J."/>
        </authorList>
    </citation>
    <scope>NUCLEOTIDE SEQUENCE [LARGE SCALE GENOMIC DNA]</scope>
    <source>
        <strain evidence="8">JCM 4738</strain>
    </source>
</reference>
<keyword evidence="8" id="KW-1185">Reference proteome</keyword>
<dbReference type="InterPro" id="IPR014746">
    <property type="entry name" value="Gln_synth/guanido_kin_cat_dom"/>
</dbReference>
<dbReference type="EC" id="6.3.2.2" evidence="5"/>
<proteinExistence type="inferred from homology"/>
<evidence type="ECO:0000256" key="3">
    <source>
        <dbReference type="ARBA" id="ARBA00022840"/>
    </source>
</evidence>
<dbReference type="HAMAP" id="MF_01609">
    <property type="entry name" value="Glu_cys_ligase_2"/>
    <property type="match status" value="1"/>
</dbReference>
<dbReference type="PANTHER" id="PTHR36510:SF1">
    <property type="entry name" value="GLUTAMATE--CYSTEINE LIGASE 2-RELATED"/>
    <property type="match status" value="1"/>
</dbReference>
<evidence type="ECO:0000313" key="7">
    <source>
        <dbReference type="EMBL" id="GHB50752.1"/>
    </source>
</evidence>
<dbReference type="PANTHER" id="PTHR36510">
    <property type="entry name" value="GLUTAMATE--CYSTEINE LIGASE 2-RELATED"/>
    <property type="match status" value="1"/>
</dbReference>
<evidence type="ECO:0000256" key="2">
    <source>
        <dbReference type="ARBA" id="ARBA00022741"/>
    </source>
</evidence>
<dbReference type="InterPro" id="IPR006336">
    <property type="entry name" value="GCS2"/>
</dbReference>
<keyword evidence="2 5" id="KW-0547">Nucleotide-binding</keyword>
<protein>
    <recommendedName>
        <fullName evidence="5">Putative glutamate--cysteine ligase 2</fullName>
        <ecNumber evidence="5">6.3.2.2</ecNumber>
    </recommendedName>
    <alternativeName>
        <fullName evidence="5">Gamma-glutamylcysteine synthetase 2</fullName>
        <shortName evidence="5">GCS 2</shortName>
        <shortName evidence="5">Gamma-GCS 2</shortName>
    </alternativeName>
</protein>
<feature type="region of interest" description="Disordered" evidence="6">
    <location>
        <begin position="403"/>
        <end position="427"/>
    </location>
</feature>
<comment type="similarity">
    <text evidence="5">Belongs to the glutamate--cysteine ligase type 2 family. YbdK subfamily.</text>
</comment>
<comment type="caution">
    <text evidence="7">The sequence shown here is derived from an EMBL/GenBank/DDBJ whole genome shotgun (WGS) entry which is preliminary data.</text>
</comment>
<dbReference type="EMBL" id="BMVP01000003">
    <property type="protein sequence ID" value="GHB50752.1"/>
    <property type="molecule type" value="Genomic_DNA"/>
</dbReference>
<evidence type="ECO:0000256" key="4">
    <source>
        <dbReference type="ARBA" id="ARBA00048819"/>
    </source>
</evidence>
<evidence type="ECO:0000313" key="8">
    <source>
        <dbReference type="Proteomes" id="UP000642673"/>
    </source>
</evidence>
<dbReference type="SUPFAM" id="SSF55931">
    <property type="entry name" value="Glutamine synthetase/guanido kinase"/>
    <property type="match status" value="1"/>
</dbReference>
<keyword evidence="1 5" id="KW-0436">Ligase</keyword>
<dbReference type="Proteomes" id="UP000642673">
    <property type="component" value="Unassembled WGS sequence"/>
</dbReference>
<organism evidence="7 8">
    <name type="scientific">Streptomyces cirratus</name>
    <dbReference type="NCBI Taxonomy" id="68187"/>
    <lineage>
        <taxon>Bacteria</taxon>
        <taxon>Bacillati</taxon>
        <taxon>Actinomycetota</taxon>
        <taxon>Actinomycetes</taxon>
        <taxon>Kitasatosporales</taxon>
        <taxon>Streptomycetaceae</taxon>
        <taxon>Streptomyces</taxon>
    </lineage>
</organism>
<evidence type="ECO:0000256" key="1">
    <source>
        <dbReference type="ARBA" id="ARBA00022598"/>
    </source>
</evidence>
<name>A0ABQ3ERX0_9ACTN</name>
<dbReference type="GO" id="GO:0016874">
    <property type="term" value="F:ligase activity"/>
    <property type="evidence" value="ECO:0007669"/>
    <property type="project" value="UniProtKB-KW"/>
</dbReference>